<dbReference type="Gene3D" id="3.40.250.10">
    <property type="entry name" value="Rhodanese-like domain"/>
    <property type="match status" value="1"/>
</dbReference>
<dbReference type="InterPro" id="IPR036873">
    <property type="entry name" value="Rhodanese-like_dom_sf"/>
</dbReference>
<organism evidence="2">
    <name type="scientific">marine sediment metagenome</name>
    <dbReference type="NCBI Taxonomy" id="412755"/>
    <lineage>
        <taxon>unclassified sequences</taxon>
        <taxon>metagenomes</taxon>
        <taxon>ecological metagenomes</taxon>
    </lineage>
</organism>
<dbReference type="PROSITE" id="PS50206">
    <property type="entry name" value="RHODANESE_3"/>
    <property type="match status" value="1"/>
</dbReference>
<dbReference type="SUPFAM" id="SSF52821">
    <property type="entry name" value="Rhodanese/Cell cycle control phosphatase"/>
    <property type="match status" value="1"/>
</dbReference>
<dbReference type="EMBL" id="LAZR01037729">
    <property type="protein sequence ID" value="KKL21444.1"/>
    <property type="molecule type" value="Genomic_DNA"/>
</dbReference>
<dbReference type="InterPro" id="IPR001763">
    <property type="entry name" value="Rhodanese-like_dom"/>
</dbReference>
<comment type="caution">
    <text evidence="2">The sequence shown here is derived from an EMBL/GenBank/DDBJ whole genome shotgun (WGS) entry which is preliminary data.</text>
</comment>
<protein>
    <recommendedName>
        <fullName evidence="1">Rhodanese domain-containing protein</fullName>
    </recommendedName>
</protein>
<accession>A0A0F9BHU8</accession>
<sequence length="101" mass="10532">MRKASQLLSLLFAIVLMLALAIAALAQPSGPQFPVISADALKAELDSGGKIFVVDARSMAEYAQGHLPGAVSVPTDGTVSLTGALPKDKSFPIVFYCRGWG</sequence>
<evidence type="ECO:0000313" key="2">
    <source>
        <dbReference type="EMBL" id="KKL21444.1"/>
    </source>
</evidence>
<dbReference type="GO" id="GO:0004792">
    <property type="term" value="F:thiosulfate-cyanide sulfurtransferase activity"/>
    <property type="evidence" value="ECO:0007669"/>
    <property type="project" value="InterPro"/>
</dbReference>
<gene>
    <name evidence="2" type="ORF">LCGC14_2445410</name>
</gene>
<feature type="domain" description="Rhodanese" evidence="1">
    <location>
        <begin position="47"/>
        <end position="101"/>
    </location>
</feature>
<dbReference type="InterPro" id="IPR001307">
    <property type="entry name" value="Thiosulphate_STrfase_CS"/>
</dbReference>
<dbReference type="PROSITE" id="PS00380">
    <property type="entry name" value="RHODANESE_1"/>
    <property type="match status" value="1"/>
</dbReference>
<name>A0A0F9BHU8_9ZZZZ</name>
<dbReference type="CDD" id="cd00158">
    <property type="entry name" value="RHOD"/>
    <property type="match status" value="1"/>
</dbReference>
<evidence type="ECO:0000259" key="1">
    <source>
        <dbReference type="PROSITE" id="PS50206"/>
    </source>
</evidence>
<dbReference type="AlphaFoldDB" id="A0A0F9BHU8"/>
<dbReference type="Pfam" id="PF00581">
    <property type="entry name" value="Rhodanese"/>
    <property type="match status" value="1"/>
</dbReference>
<reference evidence="2" key="1">
    <citation type="journal article" date="2015" name="Nature">
        <title>Complex archaea that bridge the gap between prokaryotes and eukaryotes.</title>
        <authorList>
            <person name="Spang A."/>
            <person name="Saw J.H."/>
            <person name="Jorgensen S.L."/>
            <person name="Zaremba-Niedzwiedzka K."/>
            <person name="Martijn J."/>
            <person name="Lind A.E."/>
            <person name="van Eijk R."/>
            <person name="Schleper C."/>
            <person name="Guy L."/>
            <person name="Ettema T.J."/>
        </authorList>
    </citation>
    <scope>NUCLEOTIDE SEQUENCE</scope>
</reference>
<proteinExistence type="predicted"/>